<name>A0A6P6S2R1_9EIME</name>
<dbReference type="Gene3D" id="1.10.8.710">
    <property type="match status" value="1"/>
</dbReference>
<dbReference type="GO" id="GO:0060271">
    <property type="term" value="P:cilium assembly"/>
    <property type="evidence" value="ECO:0007669"/>
    <property type="project" value="UniProtKB-ARBA"/>
</dbReference>
<feature type="coiled-coil region" evidence="17">
    <location>
        <begin position="3609"/>
        <end position="3699"/>
    </location>
</feature>
<dbReference type="Pfam" id="PF03028">
    <property type="entry name" value="Dynein_heavy"/>
    <property type="match status" value="1"/>
</dbReference>
<dbReference type="FunFam" id="3.40.50.300:FF:000071">
    <property type="entry name" value="Cytoplasmic dynein heavy chain 1"/>
    <property type="match status" value="1"/>
</dbReference>
<evidence type="ECO:0000256" key="17">
    <source>
        <dbReference type="SAM" id="Coils"/>
    </source>
</evidence>
<dbReference type="Pfam" id="PF12781">
    <property type="entry name" value="AAA_9"/>
    <property type="match status" value="1"/>
</dbReference>
<comment type="similarity">
    <text evidence="3">Belongs to the dynein heavy chain family.</text>
</comment>
<dbReference type="Pfam" id="PF08393">
    <property type="entry name" value="DHC_N2"/>
    <property type="match status" value="1"/>
</dbReference>
<dbReference type="Gene3D" id="6.10.140.1060">
    <property type="match status" value="1"/>
</dbReference>
<dbReference type="Pfam" id="PF18198">
    <property type="entry name" value="AAA_lid_11"/>
    <property type="match status" value="1"/>
</dbReference>
<dbReference type="InterPro" id="IPR042228">
    <property type="entry name" value="Dynein_linker_3"/>
</dbReference>
<accession>A0A6P6S2R1</accession>
<evidence type="ECO:0000256" key="2">
    <source>
        <dbReference type="ARBA" id="ARBA00004522"/>
    </source>
</evidence>
<evidence type="ECO:0000256" key="16">
    <source>
        <dbReference type="ARBA" id="ARBA00023273"/>
    </source>
</evidence>
<dbReference type="Pfam" id="PF12777">
    <property type="entry name" value="MT"/>
    <property type="match status" value="1"/>
</dbReference>
<keyword evidence="13" id="KW-0969">Cilium</keyword>
<dbReference type="InterPro" id="IPR041228">
    <property type="entry name" value="Dynein_C"/>
</dbReference>
<evidence type="ECO:0000256" key="1">
    <source>
        <dbReference type="ARBA" id="ARBA00004245"/>
    </source>
</evidence>
<dbReference type="Gene3D" id="1.20.920.30">
    <property type="match status" value="1"/>
</dbReference>
<dbReference type="Pfam" id="PF12774">
    <property type="entry name" value="AAA_6"/>
    <property type="match status" value="1"/>
</dbReference>
<feature type="domain" description="AAA+ ATPase" evidence="19">
    <location>
        <begin position="2005"/>
        <end position="2148"/>
    </location>
</feature>
<dbReference type="Gene3D" id="1.10.472.130">
    <property type="match status" value="1"/>
</dbReference>
<feature type="compositionally biased region" description="Low complexity" evidence="18">
    <location>
        <begin position="2530"/>
        <end position="2544"/>
    </location>
</feature>
<dbReference type="SMART" id="SM00382">
    <property type="entry name" value="AAA"/>
    <property type="match status" value="3"/>
</dbReference>
<dbReference type="InterPro" id="IPR041658">
    <property type="entry name" value="AAA_lid_11"/>
</dbReference>
<dbReference type="GO" id="GO:0060170">
    <property type="term" value="C:ciliary membrane"/>
    <property type="evidence" value="ECO:0007669"/>
    <property type="project" value="UniProtKB-SubCell"/>
</dbReference>
<dbReference type="Pfam" id="PF18199">
    <property type="entry name" value="Dynein_C"/>
    <property type="match status" value="1"/>
</dbReference>
<feature type="coiled-coil region" evidence="17">
    <location>
        <begin position="3419"/>
        <end position="3460"/>
    </location>
</feature>
<dbReference type="FunFam" id="3.40.50.300:FF:000122">
    <property type="entry name" value="Cytoplasmic dynein 1 heavy chain"/>
    <property type="match status" value="1"/>
</dbReference>
<dbReference type="InterPro" id="IPR042222">
    <property type="entry name" value="Dynein_2_N"/>
</dbReference>
<dbReference type="GO" id="GO:0007018">
    <property type="term" value="P:microtubule-based movement"/>
    <property type="evidence" value="ECO:0007669"/>
    <property type="project" value="InterPro"/>
</dbReference>
<dbReference type="InterPro" id="IPR041466">
    <property type="entry name" value="Dynein_AAA5_ext"/>
</dbReference>
<evidence type="ECO:0000256" key="5">
    <source>
        <dbReference type="ARBA" id="ARBA00022197"/>
    </source>
</evidence>
<feature type="region of interest" description="Disordered" evidence="18">
    <location>
        <begin position="1855"/>
        <end position="1876"/>
    </location>
</feature>
<dbReference type="FunFam" id="3.40.50.300:FF:002357">
    <property type="entry name" value="Glutathione S-transferase class-mu 26 kDa isozyme"/>
    <property type="match status" value="1"/>
</dbReference>
<keyword evidence="11" id="KW-0243">Dynein</keyword>
<dbReference type="GeneID" id="34617361"/>
<proteinExistence type="inferred from homology"/>
<comment type="subcellular location">
    <subcellularLocation>
        <location evidence="2">Cell projection</location>
        <location evidence="2">Cilium membrane</location>
        <topology evidence="2">Peripheral membrane protein</topology>
        <orientation evidence="2">Cytoplasmic side</orientation>
    </subcellularLocation>
    <subcellularLocation>
        <location evidence="1">Cytoplasm</location>
        <location evidence="1">Cytoskeleton</location>
    </subcellularLocation>
</comment>
<dbReference type="InterPro" id="IPR027417">
    <property type="entry name" value="P-loop_NTPase"/>
</dbReference>
<dbReference type="PANTHER" id="PTHR10676:SF314">
    <property type="entry name" value="CYTOPLASMIC DYNEIN 1 HEAVY CHAIN 1"/>
    <property type="match status" value="1"/>
</dbReference>
<evidence type="ECO:0000256" key="13">
    <source>
        <dbReference type="ARBA" id="ARBA00023069"/>
    </source>
</evidence>
<dbReference type="Gene3D" id="1.20.140.100">
    <property type="entry name" value="Dynein heavy chain, N-terminal domain 2"/>
    <property type="match status" value="1"/>
</dbReference>
<feature type="domain" description="AAA+ ATPase" evidence="19">
    <location>
        <begin position="3105"/>
        <end position="3271"/>
    </location>
</feature>
<dbReference type="FunFam" id="3.10.490.20:FF:000004">
    <property type="entry name" value="Cytoplasmic dynein heavy chain 2"/>
    <property type="match status" value="1"/>
</dbReference>
<evidence type="ECO:0000256" key="18">
    <source>
        <dbReference type="SAM" id="MobiDB-lite"/>
    </source>
</evidence>
<keyword evidence="7" id="KW-0493">Microtubule</keyword>
<dbReference type="OrthoDB" id="424310at2759"/>
<dbReference type="FunFam" id="1.20.140.100:FF:000002">
    <property type="entry name" value="Cytoplasmic dynein heavy chain 1"/>
    <property type="match status" value="1"/>
</dbReference>
<evidence type="ECO:0000256" key="7">
    <source>
        <dbReference type="ARBA" id="ARBA00022701"/>
    </source>
</evidence>
<keyword evidence="14" id="KW-0505">Motor protein</keyword>
<dbReference type="GO" id="GO:0051959">
    <property type="term" value="F:dynein light intermediate chain binding"/>
    <property type="evidence" value="ECO:0007669"/>
    <property type="project" value="InterPro"/>
</dbReference>
<dbReference type="GO" id="GO:0031122">
    <property type="term" value="P:cytoplasmic microtubule organization"/>
    <property type="evidence" value="ECO:0007669"/>
    <property type="project" value="TreeGrafter"/>
</dbReference>
<keyword evidence="10" id="KW-0067">ATP-binding</keyword>
<dbReference type="GO" id="GO:0005868">
    <property type="term" value="C:cytoplasmic dynein complex"/>
    <property type="evidence" value="ECO:0007669"/>
    <property type="project" value="TreeGrafter"/>
</dbReference>
<feature type="compositionally biased region" description="Polar residues" evidence="18">
    <location>
        <begin position="2510"/>
        <end position="2519"/>
    </location>
</feature>
<dbReference type="Pfam" id="PF12775">
    <property type="entry name" value="AAA_7"/>
    <property type="match status" value="1"/>
</dbReference>
<dbReference type="Proteomes" id="UP000515125">
    <property type="component" value="Unplaced"/>
</dbReference>
<dbReference type="GO" id="GO:0005524">
    <property type="term" value="F:ATP binding"/>
    <property type="evidence" value="ECO:0007669"/>
    <property type="project" value="UniProtKB-KW"/>
</dbReference>
<evidence type="ECO:0000256" key="9">
    <source>
        <dbReference type="ARBA" id="ARBA00022741"/>
    </source>
</evidence>
<feature type="region of interest" description="Disordered" evidence="18">
    <location>
        <begin position="2508"/>
        <end position="2544"/>
    </location>
</feature>
<dbReference type="Pfam" id="PF08385">
    <property type="entry name" value="DHC_N1"/>
    <property type="match status" value="1"/>
</dbReference>
<comment type="subunit">
    <text evidence="4">Consists of at least two heavy chains and a number of intermediate and light chains.</text>
</comment>
<evidence type="ECO:0000256" key="4">
    <source>
        <dbReference type="ARBA" id="ARBA00011655"/>
    </source>
</evidence>
<dbReference type="GO" id="GO:0005938">
    <property type="term" value="C:cell cortex"/>
    <property type="evidence" value="ECO:0007669"/>
    <property type="project" value="TreeGrafter"/>
</dbReference>
<dbReference type="SUPFAM" id="SSF52540">
    <property type="entry name" value="P-loop containing nucleoside triphosphate hydrolases"/>
    <property type="match status" value="4"/>
</dbReference>
<keyword evidence="9" id="KW-0547">Nucleotide-binding</keyword>
<feature type="region of interest" description="Disordered" evidence="18">
    <location>
        <begin position="2479"/>
        <end position="2498"/>
    </location>
</feature>
<evidence type="ECO:0000256" key="15">
    <source>
        <dbReference type="ARBA" id="ARBA00023212"/>
    </source>
</evidence>
<dbReference type="Pfam" id="PF17852">
    <property type="entry name" value="Dynein_AAA_lid"/>
    <property type="match status" value="1"/>
</dbReference>
<dbReference type="GO" id="GO:0008104">
    <property type="term" value="P:intracellular protein localization"/>
    <property type="evidence" value="ECO:0007669"/>
    <property type="project" value="UniProtKB-ARBA"/>
</dbReference>
<evidence type="ECO:0000256" key="6">
    <source>
        <dbReference type="ARBA" id="ARBA00022490"/>
    </source>
</evidence>
<dbReference type="FunFam" id="1.10.287.2620:FF:000001">
    <property type="entry name" value="Cytoplasmic dynein heavy chain 1"/>
    <property type="match status" value="1"/>
</dbReference>
<dbReference type="Pfam" id="PF12780">
    <property type="entry name" value="AAA_8"/>
    <property type="match status" value="1"/>
</dbReference>
<evidence type="ECO:0000256" key="11">
    <source>
        <dbReference type="ARBA" id="ARBA00023017"/>
    </source>
</evidence>
<dbReference type="GO" id="GO:0008569">
    <property type="term" value="F:minus-end-directed microtubule motor activity"/>
    <property type="evidence" value="ECO:0007669"/>
    <property type="project" value="InterPro"/>
</dbReference>
<evidence type="ECO:0000256" key="3">
    <source>
        <dbReference type="ARBA" id="ARBA00008887"/>
    </source>
</evidence>
<dbReference type="Gene3D" id="1.20.920.20">
    <property type="match status" value="1"/>
</dbReference>
<keyword evidence="12 17" id="KW-0175">Coiled coil</keyword>
<dbReference type="InterPro" id="IPR035706">
    <property type="entry name" value="AAA_9"/>
</dbReference>
<keyword evidence="20" id="KW-1185">Reference proteome</keyword>
<dbReference type="InterPro" id="IPR035699">
    <property type="entry name" value="AAA_6"/>
</dbReference>
<keyword evidence="6" id="KW-0963">Cytoplasm</keyword>
<evidence type="ECO:0000256" key="10">
    <source>
        <dbReference type="ARBA" id="ARBA00022840"/>
    </source>
</evidence>
<dbReference type="FunFam" id="1.20.58.1120:FF:000013">
    <property type="entry name" value="Dynein heavy chain-like protein"/>
    <property type="match status" value="1"/>
</dbReference>
<dbReference type="Gene3D" id="1.10.8.720">
    <property type="entry name" value="Region D6 of dynein motor"/>
    <property type="match status" value="1"/>
</dbReference>
<dbReference type="GO" id="GO:0007052">
    <property type="term" value="P:mitotic spindle organization"/>
    <property type="evidence" value="ECO:0007669"/>
    <property type="project" value="TreeGrafter"/>
</dbReference>
<protein>
    <recommendedName>
        <fullName evidence="5">Dynein heavy chain, cytoplasmic</fullName>
    </recommendedName>
</protein>
<dbReference type="GO" id="GO:0007097">
    <property type="term" value="P:nuclear migration"/>
    <property type="evidence" value="ECO:0007669"/>
    <property type="project" value="TreeGrafter"/>
</dbReference>
<dbReference type="Gene3D" id="1.10.8.1220">
    <property type="match status" value="1"/>
</dbReference>
<dbReference type="Gene3D" id="1.10.287.2620">
    <property type="match status" value="1"/>
</dbReference>
<feature type="coiled-coil region" evidence="17">
    <location>
        <begin position="1349"/>
        <end position="1376"/>
    </location>
</feature>
<dbReference type="InterPro" id="IPR003593">
    <property type="entry name" value="AAA+_ATPase"/>
</dbReference>
<dbReference type="InterPro" id="IPR054354">
    <property type="entry name" value="DYNC2H1-like_lid"/>
</dbReference>
<dbReference type="Gene3D" id="1.20.58.1120">
    <property type="match status" value="1"/>
</dbReference>
<dbReference type="InterPro" id="IPR013594">
    <property type="entry name" value="Dynein_heavy_tail"/>
</dbReference>
<evidence type="ECO:0000313" key="21">
    <source>
        <dbReference type="RefSeq" id="XP_026194084.1"/>
    </source>
</evidence>
<dbReference type="Gene3D" id="3.40.50.300">
    <property type="entry name" value="P-loop containing nucleotide triphosphate hydrolases"/>
    <property type="match status" value="5"/>
</dbReference>
<dbReference type="Gene3D" id="3.20.180.20">
    <property type="entry name" value="Dynein heavy chain, N-terminal domain 2"/>
    <property type="match status" value="1"/>
</dbReference>
<dbReference type="FunFam" id="1.10.8.710:FF:000001">
    <property type="entry name" value="Dynein axonemal heavy chain 2"/>
    <property type="match status" value="1"/>
</dbReference>
<evidence type="ECO:0000256" key="12">
    <source>
        <dbReference type="ARBA" id="ARBA00023054"/>
    </source>
</evidence>
<evidence type="ECO:0000256" key="14">
    <source>
        <dbReference type="ARBA" id="ARBA00023175"/>
    </source>
</evidence>
<dbReference type="InterPro" id="IPR043160">
    <property type="entry name" value="Dynein_C_barrel"/>
</dbReference>
<keyword evidence="8" id="KW-0677">Repeat</keyword>
<dbReference type="FunFam" id="1.10.8.720:FF:000003">
    <property type="entry name" value="Cytoplasmic dynein heavy chain 2"/>
    <property type="match status" value="1"/>
</dbReference>
<dbReference type="Gene3D" id="1.20.1270.280">
    <property type="match status" value="1"/>
</dbReference>
<dbReference type="Gene3D" id="3.10.490.20">
    <property type="match status" value="1"/>
</dbReference>
<feature type="coiled-coil region" evidence="17">
    <location>
        <begin position="875"/>
        <end position="921"/>
    </location>
</feature>
<feature type="domain" description="AAA+ ATPase" evidence="19">
    <location>
        <begin position="2721"/>
        <end position="2879"/>
    </location>
</feature>
<gene>
    <name evidence="21" type="primary">LOC34617361</name>
</gene>
<dbReference type="FunFam" id="3.20.180.20:FF:000002">
    <property type="entry name" value="Cytoplasmic dynein heavy chain 1"/>
    <property type="match status" value="1"/>
</dbReference>
<dbReference type="InterPro" id="IPR013602">
    <property type="entry name" value="Dynein_heavy_linker"/>
</dbReference>
<evidence type="ECO:0000313" key="20">
    <source>
        <dbReference type="Proteomes" id="UP000515125"/>
    </source>
</evidence>
<dbReference type="InterPro" id="IPR024743">
    <property type="entry name" value="Dynein_HC_stalk"/>
</dbReference>
<dbReference type="PANTHER" id="PTHR10676">
    <property type="entry name" value="DYNEIN HEAVY CHAIN FAMILY PROTEIN"/>
    <property type="match status" value="1"/>
</dbReference>
<dbReference type="CDD" id="cd00009">
    <property type="entry name" value="AAA"/>
    <property type="match status" value="2"/>
</dbReference>
<keyword evidence="15" id="KW-0206">Cytoskeleton</keyword>
<dbReference type="InterPro" id="IPR024317">
    <property type="entry name" value="Dynein_heavy_chain_D4_dom"/>
</dbReference>
<dbReference type="InterPro" id="IPR042219">
    <property type="entry name" value="AAA_lid_11_sf"/>
</dbReference>
<sequence>MDRTIERAKVSLINFLLEVTPPLLECSRQQLQKLLSTQSESVLKPFLVDSQPGVLVIGKEVSRESIGEKATVTAGDTSPAFDAEDDENYSLYVDLGFVPRGGGRSCSVAFLKRPGFRLEDEKPDEAAPTEGENDGSAVGRAVHVVTKPIGPQLALMRCGFGEEESLLDVTQMYIQCGFGPLLKTASGEEVAAAAAEGGAGGDGGALAEEAAARASHGIQTVSKKLRELLLAVKQAQQNVDIPLIELPVDLAIKAAVLKAAAEKRKPVVEDMGDQLQDSTYLIALQSHVNRWIKDIQKVCRMQRDPSIGTAAEEVNFWLGFERALKHVEDQLKTPEAEFTLTVLKHTRKVFATMSFEQDSGLKQASEVVQNTNILMRDFPLNDLCSASTVEQLTQAVRTIFVHLRKLKNATLYPLSRAYFLVEALSRDLSSQLLSVTSRQNLLGMAYEEFEHTTAGCTELFHTWEEEVRHFKEAVRELSKKRGLNERPPSKLVCEHVVLQERIVEVRQFRRQHHRLKEVLSRVLADGSGSEVAAQKDVTAAYQVIEALDVLDTSRTGEEAWEAGQKAYDMRIDRVESQITAKLRDRLGASKTSAEMFRVFSQFNALFFRPRIRGAIQEYQTKLIQVVKEDLKRLQGTFLEGHQKIESATMAALRDMPRTAGTIVWMRQVERRLDGLIHRIQDVLGKGWEQHVEGQKLKHDIEAFRAKLNPQEHFDGWLNVVRDQKRLDTSDRIFILRDWGGGRLELAVNFDQDILTLFKEVRLLSTLQFRIPYSVKVMADEAKVLYPFAVTLQEVLRTYIESCARIGDVVPTAVALPSGSEAGSSEDAVVGLLVATYQREIQGKLAEGIGLRWDCDRLETYVKRLADIAYIFEAKAEFALQQHNKALKEIDTLKDKPIDADYQEILAVLQNVQKLIEEQQLQNYSNIRGWGKVLESRVEGILAQRLVKVVEEWTLQFQDWPNKSTALIQNGIVLEIQVRNQVLQVHPAVEAARQLWMGNLHRIIASVCLLPRFNTTNTSRPLKFGGEPSAWEFEDSEDEELATADPLKPKAGSTYRIIASRIPQEVIDKAHAAIDAVMEKVETYVSNWLHYQVLWDVDVSEVLGQLGDDIETWQQLLNEIKQARSPFDSSETRVMFGPTIVDHHQVQAKLNTKYDAWHRDILQAFGHKVSLNASSVFSALHAMVADLQEQIQAADPTETSMGAATFLSMSDAQMNTFISSQCLVSDDLLSNLVGNLTRFLGKLQEAHRLEPRWSETLDTLRASERLLERQRYTFPSDWLWMDRIEGEMEVFVQLLRHQAELVEKSKQQLVSLVTQFTASLQGKLQQLYADWMLQRPVRDDIAPGHAMSILKKYEQQLKKLTEDYECGEKAKAVLEVEGDAAFGMPAEAFSPSALAEEIADMKGVWQALGGLHAEVAALRDTLWAAAVPKQTRASLETVLEKIKQIPARFRQYEAFEELKQKINKFLSLNLLITDMKTDALKERHWKAILTKLKLRKSLVDMTLGNIWDADLEANEAAIREILVQAQGESALEEFLRQVKDAWREREFVLVACGAKCKVIKGWEDLFQVIDDQLASIQSMKMSPFFKIFEEEALAWDDKLNRLRTLLDSWVEVQRKWLYLEGVFSGSQDIQMLLPTEHQRFKGIDTEFKNIMKKADTTKIVLEMASTEGLGRQLERLSDLLSRIQKALGEYLEKQREQFSRFYFVGDEDLLEMIGNSKDVKLVQRHVSKLFAGIAALETDPEEPSTIIAMSSREGEVVPFVSEVSILQYPSLKDWMSAVEMQMTVTLADSVSRALRTLEQLNLAEITTKGASGGPSDSPLQNPFINWVGSFPLQALLLALNVHWTKKCEAALTAGEASQQEQAATSQENESGGPTGHPLEAPALKDCLTLLAFLADNVVQDVGVLVRNRIVHLITEVVHQRDVCRSLIKDNVTSRKDFGWLQCMRFYFTHPPSGGPLIPKGLLKVCMADASFDYGFEYLGLAERLVQTPLTDKCFLTLTQALKMKLGGNPFGPAGTGKTESVKALGSALGRYTLVFNCDETFDFNAMGRLFSGLCQVGAWGCFDEFNRLDERILSAVSEQILTIQVGLREGRKEIELLGKATKLNTDVGIFVTMNPGYAGRSNLPDNLKQLFREVSMIKPDKQLIAQVTLYAQGFRSAERLSGKIISLYDLCDRQLSKQPHYDFGLRSLKSALSSAGRLKRQLLQEQAQSAKAAVEDVAQVEAVEQQLLLRSFTDTVVPKLVAQDVPLLRSLLVGVFPGADIPSLDEKILLEEIERLCELRFLEAKGEWISKVLQLYQIQRLQHGVMLVGETGTGKSAAWRVLLEAMEKVDGVKGVAYVLDPKVVAKEQLYGRLDSTTLEWEDGVFTAVLRKIISTAQEAGPSAQQKRHWVVFDGDVDPDWAENLNSALDDNKLLTLPNGERLEIPSSVRLLFEVETLKYATLATVSRCGIVWFASSVLPDEVIFMHHLEELAAVGSTSEGLRQGVAGGGQQAKPLERGAPSRILSRESFRADSSSFSGTGSDALRGAPPTRSGSRAGLTSAAAAGSRSTAENVAQSIKKHCVETLHPFFEAGRFASQCLERAAHHQHIMEFTKIRCVESMFSLLKKGIRRVVEKNEEMRATGETLDEELIELFITKARQAFLCEDVARICDVPLPPALSANNGEAQTLLDFEPSLEDGQWHHWKDRVKQVDIDTKQVKDASLVIQTVDTLRHRDVVEAWLEEKRPFILCGPPGSGKTMTLTAVLKERTDFDVAFLNFSSGSTPDLLLKTFDHYCELTKTVAGGMVMRPVIPGRTLIIFCDECNLPSADKYGTQHVIMLIRQIAESGGFWRSMPQLQQASPWVWIRVEGVQFAGACNPPTDAGRHPMSNRFLRHAPIIFVDFPGRDSLVQIYSTFNRALLRPYPELSGSADSLTLAMVDFYLAFSAAFTVDQQPHYIYSPRELTRWKLALAEALESGANVKAGNTTVKDSYENSGGEGHLASQERSVDALDKLNITITQLVRMYAHEGLRIFSDRLVTVAERQKTDEMLDEIVRRQFPGVDNAALERPILFTSLASRHYCEVSVPALRSLLQGKLRVFNEEVFQVELVFFDEVLHHVARIDRVLRQPLGHLLLVGASGAGKTILTKFVAWMNGLSIFQIKAGRNYSTASFEQDLRVVMKRAALKDEKIAFVIDESNALGPAFLERMNALLASGEVPGLFEGDEYTALINECKAAYGSEFLGSGESSELFSRFTRHVQRNLHIIFTMNPANPDFYNRQATSPALFNRCVIDWFGDWTQPAMEQVAYAFTESVVLAADSFSPEATVGAKPISSIQRETLEEQSDEEAGSDAEDLARRSRLATAIVAFYYAVSKSNAALARSGRKSNYMTPRDFLDFLHHFRKIVAEKSDASGEQQHHLQAGLQTLAQVERQVGEMRTDLTEKGTVLSEKNEEAERKMQQMIDQQAEAEQKKKVAEVLARKLDEQTGIIKERREAVEAQLSEVEPLLKEAAEAVTNIPKKSLDELKSMSNPPAMAKLAVEAVAVLITDAGEKAVSWEDARKILKATDFIPKVRKLFILNFDCASVSSATRRRIQSKYLTGDWDIDRINKASRAAGPLAQWVESSVKFVLISEQVEPLQTEIAQLETEAQENEANLQEQQSLITQLEGKLQQYKQDYAQLISQVQSIKHEMEEVQKKCARSMSLLENLGSEKSRWFEQLEQLKLASQTFIGDSLLAAAFCAYLGFFEYAERHRLLEEWRAVLQRECIRCRLDLSLVDFLSTPSERLQWAAHALPPDDLSIQNAIILKRFLRYPLIIDPAGQAINFLTSFLSSNKLSKTSFLDINFLKNLESSLRFGSTLVIQDVEKVDPILNPVLNRETHKLGGRVLITVGDSEIDLSPAFSMYLATRDPTAQFTPDLCSRVTMINFTLTPASLVNQCLNMILKSERPDIDKKRSDMLKLQGEFKVKIRELEDSLLLALSNVKGSILDDDSVMSSMEMLKRQAAEIATEAARTEEVMTEVDQTSNMYLPWALAAGRIYFTLLNLSCVSPVYQYDLRFFLGILHETLTGASGLSDLKKTDYAERLSILLSALFSTTFRRIAYGLGYYDRLVFALQLSFIRTELDAGVSLDIAELQLLLQGFVEDHGAAQAAPWTFTLNDELTAEQMRALQKLLALPCFASFQEHMAANASQWIAFLQSTAPENCFPQGAFVKDQHLPEANKKIGSEGITELGDWVNRLRELLVLRALRPDRVTVVLTELCESVLGRDFLAIPELSHEILKEVVEKQASSTSPVLFVLSPGSDSSGLITHLAAAVQQPLSSVAMGSKEGFELAEKAIAKAARQGTWVLCKNVHLSLKWLQDLEKNLHRGQAHTNFRLFLTMEYNPKVPATLVRVSCTFMFEPPLGIKASLYRSYAMLFGTSGGRGVPSRSNASPQPVQPPSAARCRLQFLLAFLHAVILERRRYAPVGWCKLYEFSEADQKCALSIIDSWLASVAQRGDSVSDHVAPERLPWPAMRMLIAQVCYGGRLDNPVDERVLRSFVDYLFRPEAFEADFCLNMPTMITETKESEGEFLVAPTELYRTHEQYLEWVDSLPSRDMPAWIGFNSRAEWLLAARQAYTCITNWSALLLRGKEETLDFHSLYASMMKKGGLTSQKSVSTPTEEGSSRDADSLATSWLALLIPVIQTCLTTLPEKLPSLKRTDDLLQNPMFRCFEREITVGVRLCALIRESLGELMLVCKGEKKITNSLRDLATLISSSKVPAEWSQVYVSSQELTVTEWIEDFCRRLMQLSLVAREFGTQDQDIQMEAAMHLLSRQRDNGELTQSRIWLGGMFFPSAYLTATRQAVAQAKGWSLDDLVAEVIVGDVEAKDDQSFIITGLTVEGAAWNPKEECLDVTDVLASSLPPMVMRWYNKAEGSKFKKANQIYIPIPLFLNRARKDVVTFVDLPFHSKCPSSLWVQRGTAVLLWSNF</sequence>
<dbReference type="GO" id="GO:0005881">
    <property type="term" value="C:cytoplasmic microtubule"/>
    <property type="evidence" value="ECO:0007669"/>
    <property type="project" value="TreeGrafter"/>
</dbReference>
<feature type="compositionally biased region" description="Low complexity" evidence="18">
    <location>
        <begin position="1855"/>
        <end position="1869"/>
    </location>
</feature>
<dbReference type="FunFam" id="3.40.50.300:FF:000373">
    <property type="entry name" value="Cytoplasmic dynein heavy chain 2"/>
    <property type="match status" value="1"/>
</dbReference>
<dbReference type="InterPro" id="IPR004273">
    <property type="entry name" value="Dynein_heavy_D6_P-loop"/>
</dbReference>
<evidence type="ECO:0000256" key="8">
    <source>
        <dbReference type="ARBA" id="ARBA00022737"/>
    </source>
</evidence>
<dbReference type="GO" id="GO:0045505">
    <property type="term" value="F:dynein intermediate chain binding"/>
    <property type="evidence" value="ECO:0007669"/>
    <property type="project" value="InterPro"/>
</dbReference>
<organism evidence="20 21">
    <name type="scientific">Cyclospora cayetanensis</name>
    <dbReference type="NCBI Taxonomy" id="88456"/>
    <lineage>
        <taxon>Eukaryota</taxon>
        <taxon>Sar</taxon>
        <taxon>Alveolata</taxon>
        <taxon>Apicomplexa</taxon>
        <taxon>Conoidasida</taxon>
        <taxon>Coccidia</taxon>
        <taxon>Eucoccidiorida</taxon>
        <taxon>Eimeriorina</taxon>
        <taxon>Eimeriidae</taxon>
        <taxon>Cyclospora</taxon>
    </lineage>
</organism>
<keyword evidence="16" id="KW-0966">Cell projection</keyword>
<evidence type="ECO:0000259" key="19">
    <source>
        <dbReference type="SMART" id="SM00382"/>
    </source>
</evidence>
<reference evidence="21" key="1">
    <citation type="submission" date="2025-08" db="UniProtKB">
        <authorList>
            <consortium name="RefSeq"/>
        </authorList>
    </citation>
    <scope>IDENTIFICATION</scope>
</reference>
<dbReference type="InterPro" id="IPR043157">
    <property type="entry name" value="Dynein_AAA1S"/>
</dbReference>
<dbReference type="Pfam" id="PF22597">
    <property type="entry name" value="DYN_lid"/>
    <property type="match status" value="1"/>
</dbReference>
<dbReference type="RefSeq" id="XP_026194084.1">
    <property type="nucleotide sequence ID" value="XM_026338299.1"/>
</dbReference>
<dbReference type="InterPro" id="IPR026983">
    <property type="entry name" value="DHC"/>
</dbReference>
<dbReference type="FunFam" id="1.20.920.20:FF:000002">
    <property type="entry name" value="Cytoplasmic dynein 1 heavy chain"/>
    <property type="match status" value="1"/>
</dbReference>